<feature type="transmembrane region" description="Helical" evidence="2">
    <location>
        <begin position="219"/>
        <end position="243"/>
    </location>
</feature>
<name>A0AAD1XA60_EUPCR</name>
<sequence>MYSFVGFLAVAVAVVLGKDGQGAGRGLGVSSSASVCRACVMGSGQKWCTGSIEHGVTEGSCCTSSDGADYCNDQDSKFCSDLTTSDGYQEGLVLCPMSMADCGNTDFLIEHHEQRSMMIRLNIPQTSLCSYRIRGNKGSNTDMKVELLQSEGVQVSLVHKTSSKKITFKSLLAKGGSLTLSFGTSKEIFVVVEPQAAVNLFHMAFTAEDNGFDTGLSTWAILGITAACTVCCGGIILGGIYIYSKHFLSSKGRLLHPIPPATNLTPQNQPNHPIPTPSDPNFHLQNPPIPTENVER</sequence>
<reference evidence="4" key="1">
    <citation type="submission" date="2023-07" db="EMBL/GenBank/DDBJ databases">
        <authorList>
            <consortium name="AG Swart"/>
            <person name="Singh M."/>
            <person name="Singh A."/>
            <person name="Seah K."/>
            <person name="Emmerich C."/>
        </authorList>
    </citation>
    <scope>NUCLEOTIDE SEQUENCE</scope>
    <source>
        <strain evidence="4">DP1</strain>
    </source>
</reference>
<feature type="signal peptide" evidence="3">
    <location>
        <begin position="1"/>
        <end position="17"/>
    </location>
</feature>
<feature type="compositionally biased region" description="Polar residues" evidence="1">
    <location>
        <begin position="262"/>
        <end position="271"/>
    </location>
</feature>
<organism evidence="4 5">
    <name type="scientific">Euplotes crassus</name>
    <dbReference type="NCBI Taxonomy" id="5936"/>
    <lineage>
        <taxon>Eukaryota</taxon>
        <taxon>Sar</taxon>
        <taxon>Alveolata</taxon>
        <taxon>Ciliophora</taxon>
        <taxon>Intramacronucleata</taxon>
        <taxon>Spirotrichea</taxon>
        <taxon>Hypotrichia</taxon>
        <taxon>Euplotida</taxon>
        <taxon>Euplotidae</taxon>
        <taxon>Moneuplotes</taxon>
    </lineage>
</organism>
<accession>A0AAD1XA60</accession>
<evidence type="ECO:0000256" key="2">
    <source>
        <dbReference type="SAM" id="Phobius"/>
    </source>
</evidence>
<dbReference type="EMBL" id="CAMPGE010004541">
    <property type="protein sequence ID" value="CAI2363391.1"/>
    <property type="molecule type" value="Genomic_DNA"/>
</dbReference>
<evidence type="ECO:0000313" key="4">
    <source>
        <dbReference type="EMBL" id="CAI2363391.1"/>
    </source>
</evidence>
<dbReference type="AlphaFoldDB" id="A0AAD1XA60"/>
<protein>
    <recommendedName>
        <fullName evidence="6">CUB domain-containing protein</fullName>
    </recommendedName>
</protein>
<evidence type="ECO:0000256" key="1">
    <source>
        <dbReference type="SAM" id="MobiDB-lite"/>
    </source>
</evidence>
<keyword evidence="5" id="KW-1185">Reference proteome</keyword>
<keyword evidence="2" id="KW-0812">Transmembrane</keyword>
<evidence type="ECO:0008006" key="6">
    <source>
        <dbReference type="Google" id="ProtNLM"/>
    </source>
</evidence>
<keyword evidence="2" id="KW-1133">Transmembrane helix</keyword>
<keyword evidence="3" id="KW-0732">Signal</keyword>
<feature type="region of interest" description="Disordered" evidence="1">
    <location>
        <begin position="259"/>
        <end position="296"/>
    </location>
</feature>
<dbReference type="Proteomes" id="UP001295684">
    <property type="component" value="Unassembled WGS sequence"/>
</dbReference>
<proteinExistence type="predicted"/>
<evidence type="ECO:0000256" key="3">
    <source>
        <dbReference type="SAM" id="SignalP"/>
    </source>
</evidence>
<gene>
    <name evidence="4" type="ORF">ECRASSUSDP1_LOCUS4726</name>
</gene>
<comment type="caution">
    <text evidence="4">The sequence shown here is derived from an EMBL/GenBank/DDBJ whole genome shotgun (WGS) entry which is preliminary data.</text>
</comment>
<feature type="chain" id="PRO_5042114624" description="CUB domain-containing protein" evidence="3">
    <location>
        <begin position="18"/>
        <end position="296"/>
    </location>
</feature>
<keyword evidence="2" id="KW-0472">Membrane</keyword>
<evidence type="ECO:0000313" key="5">
    <source>
        <dbReference type="Proteomes" id="UP001295684"/>
    </source>
</evidence>